<protein>
    <recommendedName>
        <fullName evidence="6">CCHC-type domain-containing protein</fullName>
    </recommendedName>
</protein>
<evidence type="ECO:0000256" key="4">
    <source>
        <dbReference type="PROSITE-ProRule" id="PRU00047"/>
    </source>
</evidence>
<feature type="compositionally biased region" description="Acidic residues" evidence="5">
    <location>
        <begin position="69"/>
        <end position="80"/>
    </location>
</feature>
<dbReference type="InterPro" id="IPR050195">
    <property type="entry name" value="Primate_lentivir_Gag_pol-like"/>
</dbReference>
<dbReference type="STRING" id="29139.ENSVURP00010032659"/>
<evidence type="ECO:0000256" key="2">
    <source>
        <dbReference type="ARBA" id="ARBA00022771"/>
    </source>
</evidence>
<dbReference type="SUPFAM" id="SSF47353">
    <property type="entry name" value="Retrovirus capsid dimerization domain-like"/>
    <property type="match status" value="1"/>
</dbReference>
<evidence type="ECO:0000259" key="6">
    <source>
        <dbReference type="PROSITE" id="PS50158"/>
    </source>
</evidence>
<reference evidence="7" key="2">
    <citation type="submission" date="2025-08" db="UniProtKB">
        <authorList>
            <consortium name="Ensembl"/>
        </authorList>
    </citation>
    <scope>IDENTIFICATION</scope>
</reference>
<evidence type="ECO:0000256" key="5">
    <source>
        <dbReference type="SAM" id="MobiDB-lite"/>
    </source>
</evidence>
<dbReference type="InterPro" id="IPR001878">
    <property type="entry name" value="Znf_CCHC"/>
</dbReference>
<dbReference type="GO" id="GO:0008270">
    <property type="term" value="F:zinc ion binding"/>
    <property type="evidence" value="ECO:0007669"/>
    <property type="project" value="UniProtKB-KW"/>
</dbReference>
<dbReference type="PANTHER" id="PTHR40389">
    <property type="entry name" value="ENDOGENOUS RETROVIRUS GROUP K MEMBER 24 GAG POLYPROTEIN-RELATED"/>
    <property type="match status" value="1"/>
</dbReference>
<dbReference type="InterPro" id="IPR045345">
    <property type="entry name" value="Gag_p24_C"/>
</dbReference>
<sequence>MASYEGTNPGTIPERHHLIYQVIHSTLKGASRNPLRVEIGAQTERPRGEERYKTTQTSCTFKMGGAEISGEEESGSEAEDTGNRKWESRQGERKEEQSKESSSYHTEGWPPPPDFPFEENVPSAPPAPSYGAMGDPPTRLGQMLQKAVADGDMDAKAWLDACQVFETDEGRTWAPLEWEKLKELKEAVNTYGVESPYVRELMVLLADSHILTPNDWKTIAKVCLKPGETLQWMTLFADTAKNFVRDMQSRTPQDDFQKIVGAGRYEKNEDQMRYDVAVYAAVSQCAQRAFSKIEASGKQRPSMTKIKQGPDEPFPDFVACLQVAVERSVGGGEAASLLVQRLAQDNANVNCQKAMLTLDGDAGLEEMIKRCEHIGSSAFQLDALAAAISKGVLEGMKTKETKLCYQCGKAGHFKVQCRQKPGGARPKVICHSCNKPGHYAKECRKSKSGNGARGPLRAPQQAYQKEAQPPQRAPSRLYQEYLRFLPSGSGFPFTVKGISGSTPEI</sequence>
<dbReference type="InterPro" id="IPR008919">
    <property type="entry name" value="Retrov_capsid_N"/>
</dbReference>
<dbReference type="PROSITE" id="PS50158">
    <property type="entry name" value="ZF_CCHC"/>
    <property type="match status" value="2"/>
</dbReference>
<dbReference type="OMA" id="CEHIGSS"/>
<dbReference type="Gene3D" id="1.10.1200.30">
    <property type="match status" value="1"/>
</dbReference>
<dbReference type="SMART" id="SM00343">
    <property type="entry name" value="ZnF_C2HC"/>
    <property type="match status" value="2"/>
</dbReference>
<dbReference type="InterPro" id="IPR036875">
    <property type="entry name" value="Znf_CCHC_sf"/>
</dbReference>
<evidence type="ECO:0000256" key="1">
    <source>
        <dbReference type="ARBA" id="ARBA00022723"/>
    </source>
</evidence>
<evidence type="ECO:0000256" key="3">
    <source>
        <dbReference type="ARBA" id="ARBA00022833"/>
    </source>
</evidence>
<evidence type="ECO:0000313" key="8">
    <source>
        <dbReference type="Proteomes" id="UP000314987"/>
    </source>
</evidence>
<accession>A0A4X2M4F1</accession>
<dbReference type="Ensembl" id="ENSVURT00010037182.1">
    <property type="protein sequence ID" value="ENSVURP00010032659.1"/>
    <property type="gene ID" value="ENSVURG00010024906.1"/>
</dbReference>
<dbReference type="Pfam" id="PF00607">
    <property type="entry name" value="Gag_p24"/>
    <property type="match status" value="1"/>
</dbReference>
<reference evidence="7" key="3">
    <citation type="submission" date="2025-09" db="UniProtKB">
        <authorList>
            <consortium name="Ensembl"/>
        </authorList>
    </citation>
    <scope>IDENTIFICATION</scope>
</reference>
<feature type="domain" description="CCHC-type" evidence="6">
    <location>
        <begin position="430"/>
        <end position="445"/>
    </location>
</feature>
<feature type="compositionally biased region" description="Basic and acidic residues" evidence="5">
    <location>
        <begin position="81"/>
        <end position="99"/>
    </location>
</feature>
<organism evidence="7 8">
    <name type="scientific">Vombatus ursinus</name>
    <name type="common">Common wombat</name>
    <dbReference type="NCBI Taxonomy" id="29139"/>
    <lineage>
        <taxon>Eukaryota</taxon>
        <taxon>Metazoa</taxon>
        <taxon>Chordata</taxon>
        <taxon>Craniata</taxon>
        <taxon>Vertebrata</taxon>
        <taxon>Euteleostomi</taxon>
        <taxon>Mammalia</taxon>
        <taxon>Metatheria</taxon>
        <taxon>Diprotodontia</taxon>
        <taxon>Vombatidae</taxon>
        <taxon>Vombatus</taxon>
    </lineage>
</organism>
<dbReference type="Gene3D" id="1.10.375.10">
    <property type="entry name" value="Human Immunodeficiency Virus Type 1 Capsid Protein"/>
    <property type="match status" value="1"/>
</dbReference>
<dbReference type="Gene3D" id="4.10.60.10">
    <property type="entry name" value="Zinc finger, CCHC-type"/>
    <property type="match status" value="1"/>
</dbReference>
<dbReference type="PANTHER" id="PTHR40389:SF3">
    <property type="entry name" value="IGE-BINDING PROTEIN"/>
    <property type="match status" value="1"/>
</dbReference>
<dbReference type="SUPFAM" id="SSF47943">
    <property type="entry name" value="Retrovirus capsid protein, N-terminal core domain"/>
    <property type="match status" value="1"/>
</dbReference>
<dbReference type="Pfam" id="PF00098">
    <property type="entry name" value="zf-CCHC"/>
    <property type="match status" value="2"/>
</dbReference>
<keyword evidence="3" id="KW-0862">Zinc</keyword>
<feature type="region of interest" description="Disordered" evidence="5">
    <location>
        <begin position="39"/>
        <end position="138"/>
    </location>
</feature>
<dbReference type="SUPFAM" id="SSF57756">
    <property type="entry name" value="Retrovirus zinc finger-like domains"/>
    <property type="match status" value="1"/>
</dbReference>
<dbReference type="GO" id="GO:0016032">
    <property type="term" value="P:viral process"/>
    <property type="evidence" value="ECO:0007669"/>
    <property type="project" value="InterPro"/>
</dbReference>
<dbReference type="Proteomes" id="UP000314987">
    <property type="component" value="Unassembled WGS sequence"/>
</dbReference>
<keyword evidence="2 4" id="KW-0863">Zinc-finger</keyword>
<keyword evidence="1" id="KW-0479">Metal-binding</keyword>
<proteinExistence type="predicted"/>
<dbReference type="InterPro" id="IPR008916">
    <property type="entry name" value="Retrov_capsid_C"/>
</dbReference>
<evidence type="ECO:0000313" key="7">
    <source>
        <dbReference type="Ensembl" id="ENSVURP00010032659.1"/>
    </source>
</evidence>
<dbReference type="AlphaFoldDB" id="A0A4X2M4F1"/>
<feature type="compositionally biased region" description="Basic and acidic residues" evidence="5">
    <location>
        <begin position="44"/>
        <end position="53"/>
    </location>
</feature>
<reference evidence="8" key="1">
    <citation type="submission" date="2018-12" db="EMBL/GenBank/DDBJ databases">
        <authorList>
            <person name="Yazar S."/>
        </authorList>
    </citation>
    <scope>NUCLEOTIDE SEQUENCE [LARGE SCALE GENOMIC DNA]</scope>
</reference>
<dbReference type="GeneTree" id="ENSGT00940000162994"/>
<keyword evidence="8" id="KW-1185">Reference proteome</keyword>
<dbReference type="GO" id="GO:0003676">
    <property type="term" value="F:nucleic acid binding"/>
    <property type="evidence" value="ECO:0007669"/>
    <property type="project" value="InterPro"/>
</dbReference>
<feature type="domain" description="CCHC-type" evidence="6">
    <location>
        <begin position="404"/>
        <end position="419"/>
    </location>
</feature>
<dbReference type="Pfam" id="PF19317">
    <property type="entry name" value="Gag_p24_C"/>
    <property type="match status" value="1"/>
</dbReference>
<feature type="region of interest" description="Disordered" evidence="5">
    <location>
        <begin position="444"/>
        <end position="473"/>
    </location>
</feature>
<name>A0A4X2M4F1_VOMUR</name>